<dbReference type="Proteomes" id="UP000253918">
    <property type="component" value="Unassembled WGS sequence"/>
</dbReference>
<comment type="caution">
    <text evidence="1">The sequence shown here is derived from an EMBL/GenBank/DDBJ whole genome shotgun (WGS) entry which is preliminary data.</text>
</comment>
<keyword evidence="2" id="KW-1185">Reference proteome</keyword>
<dbReference type="EMBL" id="QQNB01000001">
    <property type="protein sequence ID" value="RDE06257.1"/>
    <property type="molecule type" value="Genomic_DNA"/>
</dbReference>
<gene>
    <name evidence="1" type="ORF">DVW87_00540</name>
</gene>
<evidence type="ECO:0000313" key="2">
    <source>
        <dbReference type="Proteomes" id="UP000253918"/>
    </source>
</evidence>
<proteinExistence type="predicted"/>
<sequence>MALAIATAATATLAESSGSCSVESARYVLRADRTVSLSFHAAPGSDIWANGLAAEVLLPPIP</sequence>
<name>A0A369VXE1_9SPHN</name>
<reference evidence="1 2" key="1">
    <citation type="submission" date="2018-07" db="EMBL/GenBank/DDBJ databases">
        <title>a novel species of Sphingomonas isolated from the rhizosphere soil of Araceae plant.</title>
        <authorList>
            <person name="Zhiyong W."/>
            <person name="Qinglan Z."/>
            <person name="Zhiwei F."/>
            <person name="Ding X."/>
            <person name="Gejiao W."/>
            <person name="Shixue Z."/>
        </authorList>
    </citation>
    <scope>NUCLEOTIDE SEQUENCE [LARGE SCALE GENOMIC DNA]</scope>
    <source>
        <strain evidence="1 2">WZY 27</strain>
    </source>
</reference>
<evidence type="ECO:0000313" key="1">
    <source>
        <dbReference type="EMBL" id="RDE06257.1"/>
    </source>
</evidence>
<dbReference type="AlphaFoldDB" id="A0A369VXE1"/>
<accession>A0A369VXE1</accession>
<organism evidence="1 2">
    <name type="scientific">Sphingomonas aracearum</name>
    <dbReference type="NCBI Taxonomy" id="2283317"/>
    <lineage>
        <taxon>Bacteria</taxon>
        <taxon>Pseudomonadati</taxon>
        <taxon>Pseudomonadota</taxon>
        <taxon>Alphaproteobacteria</taxon>
        <taxon>Sphingomonadales</taxon>
        <taxon>Sphingomonadaceae</taxon>
        <taxon>Sphingomonas</taxon>
    </lineage>
</organism>
<dbReference type="RefSeq" id="WP_114685839.1">
    <property type="nucleotide sequence ID" value="NZ_QQNB01000001.1"/>
</dbReference>
<protein>
    <submittedName>
        <fullName evidence="1">Uncharacterized protein</fullName>
    </submittedName>
</protein>